<keyword evidence="2" id="KW-1185">Reference proteome</keyword>
<evidence type="ECO:0000313" key="2">
    <source>
        <dbReference type="Proteomes" id="UP000306918"/>
    </source>
</evidence>
<proteinExistence type="predicted"/>
<evidence type="ECO:0000313" key="1">
    <source>
        <dbReference type="EMBL" id="THU40893.1"/>
    </source>
</evidence>
<dbReference type="AlphaFoldDB" id="A0A4S8HYM8"/>
<name>A0A4S8HYM8_9BACT</name>
<dbReference type="EMBL" id="STFF01000001">
    <property type="protein sequence ID" value="THU40893.1"/>
    <property type="molecule type" value="Genomic_DNA"/>
</dbReference>
<reference evidence="1 2" key="1">
    <citation type="submission" date="2019-04" db="EMBL/GenBank/DDBJ databases">
        <title>Niastella caeni sp. nov., isolated from activated sludge.</title>
        <authorList>
            <person name="Sheng M."/>
        </authorList>
    </citation>
    <scope>NUCLEOTIDE SEQUENCE [LARGE SCALE GENOMIC DNA]</scope>
    <source>
        <strain evidence="1 2">HX-2-15</strain>
    </source>
</reference>
<gene>
    <name evidence="1" type="ORF">FAM09_01905</name>
</gene>
<accession>A0A4S8HYM8</accession>
<organism evidence="1 2">
    <name type="scientific">Niastella caeni</name>
    <dbReference type="NCBI Taxonomy" id="2569763"/>
    <lineage>
        <taxon>Bacteria</taxon>
        <taxon>Pseudomonadati</taxon>
        <taxon>Bacteroidota</taxon>
        <taxon>Chitinophagia</taxon>
        <taxon>Chitinophagales</taxon>
        <taxon>Chitinophagaceae</taxon>
        <taxon>Niastella</taxon>
    </lineage>
</organism>
<comment type="caution">
    <text evidence="1">The sequence shown here is derived from an EMBL/GenBank/DDBJ whole genome shotgun (WGS) entry which is preliminary data.</text>
</comment>
<dbReference type="Proteomes" id="UP000306918">
    <property type="component" value="Unassembled WGS sequence"/>
</dbReference>
<dbReference type="RefSeq" id="WP_136575385.1">
    <property type="nucleotide sequence ID" value="NZ_STFF01000001.1"/>
</dbReference>
<sequence length="64" mass="7055">MQLVVLALSILLLTVIAGNGRMKVTAGKNSMVMKNQNVKAKKATTVDHTDVLSIYYSRFDMIVN</sequence>
<protein>
    <submittedName>
        <fullName evidence="1">Uncharacterized protein</fullName>
    </submittedName>
</protein>